<protein>
    <submittedName>
        <fullName evidence="1">Uncharacterized protein</fullName>
    </submittedName>
</protein>
<gene>
    <name evidence="1" type="ORF">G2W53_014749</name>
</gene>
<sequence length="46" mass="5350">MEEQDEDDAEIVLMGVSKMEMQISLMSGVRLWWVEDPLAFDFEIGE</sequence>
<reference evidence="1" key="1">
    <citation type="submission" date="2020-09" db="EMBL/GenBank/DDBJ databases">
        <title>Genome-Enabled Discovery of Anthraquinone Biosynthesis in Senna tora.</title>
        <authorList>
            <person name="Kang S.-H."/>
            <person name="Pandey R.P."/>
            <person name="Lee C.-M."/>
            <person name="Sim J.-S."/>
            <person name="Jeong J.-T."/>
            <person name="Choi B.-S."/>
            <person name="Jung M."/>
            <person name="Ginzburg D."/>
            <person name="Zhao K."/>
            <person name="Won S.Y."/>
            <person name="Oh T.-J."/>
            <person name="Yu Y."/>
            <person name="Kim N.-H."/>
            <person name="Lee O.R."/>
            <person name="Lee T.-H."/>
            <person name="Bashyal P."/>
            <person name="Kim T.-S."/>
            <person name="Lee W.-H."/>
            <person name="Kawkins C."/>
            <person name="Kim C.-K."/>
            <person name="Kim J.S."/>
            <person name="Ahn B.O."/>
            <person name="Rhee S.Y."/>
            <person name="Sohng J.K."/>
        </authorList>
    </citation>
    <scope>NUCLEOTIDE SEQUENCE</scope>
    <source>
        <tissue evidence="1">Leaf</tissue>
    </source>
</reference>
<comment type="caution">
    <text evidence="1">The sequence shown here is derived from an EMBL/GenBank/DDBJ whole genome shotgun (WGS) entry which is preliminary data.</text>
</comment>
<keyword evidence="2" id="KW-1185">Reference proteome</keyword>
<dbReference type="EMBL" id="JAAIUW010000005">
    <property type="protein sequence ID" value="KAF7832416.1"/>
    <property type="molecule type" value="Genomic_DNA"/>
</dbReference>
<name>A0A834WU22_9FABA</name>
<dbReference type="AlphaFoldDB" id="A0A834WU22"/>
<dbReference type="Proteomes" id="UP000634136">
    <property type="component" value="Unassembled WGS sequence"/>
</dbReference>
<organism evidence="1 2">
    <name type="scientific">Senna tora</name>
    <dbReference type="NCBI Taxonomy" id="362788"/>
    <lineage>
        <taxon>Eukaryota</taxon>
        <taxon>Viridiplantae</taxon>
        <taxon>Streptophyta</taxon>
        <taxon>Embryophyta</taxon>
        <taxon>Tracheophyta</taxon>
        <taxon>Spermatophyta</taxon>
        <taxon>Magnoliopsida</taxon>
        <taxon>eudicotyledons</taxon>
        <taxon>Gunneridae</taxon>
        <taxon>Pentapetalae</taxon>
        <taxon>rosids</taxon>
        <taxon>fabids</taxon>
        <taxon>Fabales</taxon>
        <taxon>Fabaceae</taxon>
        <taxon>Caesalpinioideae</taxon>
        <taxon>Cassia clade</taxon>
        <taxon>Senna</taxon>
    </lineage>
</organism>
<evidence type="ECO:0000313" key="2">
    <source>
        <dbReference type="Proteomes" id="UP000634136"/>
    </source>
</evidence>
<proteinExistence type="predicted"/>
<evidence type="ECO:0000313" key="1">
    <source>
        <dbReference type="EMBL" id="KAF7832416.1"/>
    </source>
</evidence>
<accession>A0A834WU22</accession>